<evidence type="ECO:0000313" key="5">
    <source>
        <dbReference type="Proteomes" id="UP001346149"/>
    </source>
</evidence>
<keyword evidence="3" id="KW-0732">Signal</keyword>
<proteinExistence type="predicted"/>
<dbReference type="PANTHER" id="PTHR33512">
    <property type="entry name" value="PROTEIN, PUTATIVE (DUF1191)-RELATED"/>
    <property type="match status" value="1"/>
</dbReference>
<evidence type="ECO:0008006" key="6">
    <source>
        <dbReference type="Google" id="ProtNLM"/>
    </source>
</evidence>
<name>A0AAN7M3P1_TRANT</name>
<dbReference type="InterPro" id="IPR010605">
    <property type="entry name" value="DUF1191"/>
</dbReference>
<dbReference type="AlphaFoldDB" id="A0AAN7M3P1"/>
<keyword evidence="2" id="KW-1133">Transmembrane helix</keyword>
<reference evidence="4 5" key="1">
    <citation type="journal article" date="2023" name="Hortic Res">
        <title>Pangenome of water caltrop reveals structural variations and asymmetric subgenome divergence after allopolyploidization.</title>
        <authorList>
            <person name="Zhang X."/>
            <person name="Chen Y."/>
            <person name="Wang L."/>
            <person name="Yuan Y."/>
            <person name="Fang M."/>
            <person name="Shi L."/>
            <person name="Lu R."/>
            <person name="Comes H.P."/>
            <person name="Ma Y."/>
            <person name="Chen Y."/>
            <person name="Huang G."/>
            <person name="Zhou Y."/>
            <person name="Zheng Z."/>
            <person name="Qiu Y."/>
        </authorList>
    </citation>
    <scope>NUCLEOTIDE SEQUENCE [LARGE SCALE GENOMIC DNA]</scope>
    <source>
        <strain evidence="4">F231</strain>
    </source>
</reference>
<sequence length="333" mass="35618">MGLPRSLTMHVIILLCCLFGPLQNHVIAQSTTSLSIGPARALDSILQDYAYRAFIQPRTGIPYDGTAPLNLSGITISAMRLRTGSLRNRGVQSYKEFEIPKGISLNPYVKRVVLVYQNLGNWSTSYYGLPGYTYLTPVIGLLAYDAVNLSATNLPELKVKATGNPILIHFSDAKSAPPGLTVKCVWISLSGSVSFSSPISGNTCSAVYQGHFSMAVESISPAPAPEMSPAPTPTSGGGVAVPNARPPSQGKGKSSKTKIGIIVGSVIGGLVILTLLGLLVLWTRKLKQRKKMQQMERAAEVGEFLDMTYVGPTKAPVAMITRTPPVLETEYVP</sequence>
<keyword evidence="2" id="KW-0812">Transmembrane</keyword>
<protein>
    <recommendedName>
        <fullName evidence="6">Transmembrane protein</fullName>
    </recommendedName>
</protein>
<feature type="transmembrane region" description="Helical" evidence="2">
    <location>
        <begin position="259"/>
        <end position="282"/>
    </location>
</feature>
<feature type="compositionally biased region" description="Pro residues" evidence="1">
    <location>
        <begin position="223"/>
        <end position="232"/>
    </location>
</feature>
<dbReference type="GO" id="GO:0016020">
    <property type="term" value="C:membrane"/>
    <property type="evidence" value="ECO:0007669"/>
    <property type="project" value="TreeGrafter"/>
</dbReference>
<feature type="chain" id="PRO_5042963253" description="Transmembrane protein" evidence="3">
    <location>
        <begin position="25"/>
        <end position="333"/>
    </location>
</feature>
<dbReference type="Proteomes" id="UP001346149">
    <property type="component" value="Unassembled WGS sequence"/>
</dbReference>
<dbReference type="EMBL" id="JAXQNO010000005">
    <property type="protein sequence ID" value="KAK4798600.1"/>
    <property type="molecule type" value="Genomic_DNA"/>
</dbReference>
<evidence type="ECO:0000256" key="1">
    <source>
        <dbReference type="SAM" id="MobiDB-lite"/>
    </source>
</evidence>
<accession>A0AAN7M3P1</accession>
<comment type="caution">
    <text evidence="4">The sequence shown here is derived from an EMBL/GenBank/DDBJ whole genome shotgun (WGS) entry which is preliminary data.</text>
</comment>
<evidence type="ECO:0000313" key="4">
    <source>
        <dbReference type="EMBL" id="KAK4798600.1"/>
    </source>
</evidence>
<gene>
    <name evidence="4" type="ORF">SAY86_030926</name>
</gene>
<evidence type="ECO:0000256" key="3">
    <source>
        <dbReference type="SAM" id="SignalP"/>
    </source>
</evidence>
<feature type="region of interest" description="Disordered" evidence="1">
    <location>
        <begin position="223"/>
        <end position="255"/>
    </location>
</feature>
<dbReference type="PANTHER" id="PTHR33512:SF14">
    <property type="entry name" value="EXPRESSED PROTEIN"/>
    <property type="match status" value="1"/>
</dbReference>
<keyword evidence="5" id="KW-1185">Reference proteome</keyword>
<feature type="signal peptide" evidence="3">
    <location>
        <begin position="1"/>
        <end position="24"/>
    </location>
</feature>
<organism evidence="4 5">
    <name type="scientific">Trapa natans</name>
    <name type="common">Water chestnut</name>
    <dbReference type="NCBI Taxonomy" id="22666"/>
    <lineage>
        <taxon>Eukaryota</taxon>
        <taxon>Viridiplantae</taxon>
        <taxon>Streptophyta</taxon>
        <taxon>Embryophyta</taxon>
        <taxon>Tracheophyta</taxon>
        <taxon>Spermatophyta</taxon>
        <taxon>Magnoliopsida</taxon>
        <taxon>eudicotyledons</taxon>
        <taxon>Gunneridae</taxon>
        <taxon>Pentapetalae</taxon>
        <taxon>rosids</taxon>
        <taxon>malvids</taxon>
        <taxon>Myrtales</taxon>
        <taxon>Lythraceae</taxon>
        <taxon>Trapa</taxon>
    </lineage>
</organism>
<evidence type="ECO:0000256" key="2">
    <source>
        <dbReference type="SAM" id="Phobius"/>
    </source>
</evidence>
<keyword evidence="2" id="KW-0472">Membrane</keyword>
<dbReference type="Pfam" id="PF06697">
    <property type="entry name" value="DUF1191"/>
    <property type="match status" value="1"/>
</dbReference>